<gene>
    <name evidence="1" type="ORF">NCTC8105_01870</name>
</gene>
<name>A0A377PKC4_HAFAL</name>
<dbReference type="RefSeq" id="WP_043492426.1">
    <property type="nucleotide sequence ID" value="NZ_CALJTU010000046.1"/>
</dbReference>
<evidence type="ECO:0000313" key="2">
    <source>
        <dbReference type="Proteomes" id="UP000254821"/>
    </source>
</evidence>
<protein>
    <submittedName>
        <fullName evidence="1">Phage antitermination protein Q</fullName>
    </submittedName>
</protein>
<reference evidence="1 2" key="1">
    <citation type="submission" date="2018-06" db="EMBL/GenBank/DDBJ databases">
        <authorList>
            <consortium name="Pathogen Informatics"/>
            <person name="Doyle S."/>
        </authorList>
    </citation>
    <scope>NUCLEOTIDE SEQUENCE [LARGE SCALE GENOMIC DNA]</scope>
    <source>
        <strain evidence="1 2">NCTC8105</strain>
    </source>
</reference>
<organism evidence="1 2">
    <name type="scientific">Hafnia alvei</name>
    <dbReference type="NCBI Taxonomy" id="569"/>
    <lineage>
        <taxon>Bacteria</taxon>
        <taxon>Pseudomonadati</taxon>
        <taxon>Pseudomonadota</taxon>
        <taxon>Gammaproteobacteria</taxon>
        <taxon>Enterobacterales</taxon>
        <taxon>Hafniaceae</taxon>
        <taxon>Hafnia</taxon>
    </lineage>
</organism>
<evidence type="ECO:0000313" key="1">
    <source>
        <dbReference type="EMBL" id="STQ79773.1"/>
    </source>
</evidence>
<dbReference type="Proteomes" id="UP000254821">
    <property type="component" value="Unassembled WGS sequence"/>
</dbReference>
<dbReference type="Pfam" id="PF06323">
    <property type="entry name" value="Phage_antiter_Q"/>
    <property type="match status" value="1"/>
</dbReference>
<accession>A0A377PKC4</accession>
<proteinExistence type="predicted"/>
<dbReference type="AlphaFoldDB" id="A0A377PKC4"/>
<sequence length="231" mass="26499">MRTCNLEYVRERLNLALADYGSRTKGQLDAFQGAALINTTRYKRRPAVEVGGQYRQSDPVACSETRGGKRPKPPIEEITFCLSSWRRAVFELEGHQRAWVYYCYAHNLEYDYQVQITTHVWEEYKKTLAGKRITKKVTARIARLVWLAVQQHAHSCGGVLGKNYSATELAKLMGIELNNWSTNYAIHWRGILMVCHSLDNTSLHDTIETRSANKPNFNDVMLAKMNKLSDI</sequence>
<dbReference type="InterPro" id="IPR010455">
    <property type="entry name" value="Phage_82_GpQ"/>
</dbReference>
<dbReference type="EMBL" id="UGHP01000001">
    <property type="protein sequence ID" value="STQ79773.1"/>
    <property type="molecule type" value="Genomic_DNA"/>
</dbReference>